<name>A0A7X5HX12_9FIRM</name>
<keyword evidence="3" id="KW-0479">Metal-binding</keyword>
<dbReference type="AlphaFoldDB" id="A0A7X5HX12"/>
<reference evidence="9 10" key="1">
    <citation type="submission" date="2020-01" db="EMBL/GenBank/DDBJ databases">
        <title>Anaeroalcalibacter tamaniensis gen. nov., sp. nov., moderately halophilic strictly anaerobic fermenter bacterium from mud volcano of Taman peninsula.</title>
        <authorList>
            <person name="Frolova A."/>
            <person name="Merkel A.Y."/>
            <person name="Slobodkin A.I."/>
        </authorList>
    </citation>
    <scope>NUCLEOTIDE SEQUENCE [LARGE SCALE GENOMIC DNA]</scope>
    <source>
        <strain evidence="9 10">F-3ap</strain>
    </source>
</reference>
<dbReference type="InterPro" id="IPR020578">
    <property type="entry name" value="Aminotrans_V_PyrdxlP_BS"/>
</dbReference>
<keyword evidence="6" id="KW-0411">Iron-sulfur</keyword>
<keyword evidence="10" id="KW-1185">Reference proteome</keyword>
<feature type="domain" description="Aminotransferase class V" evidence="8">
    <location>
        <begin position="4"/>
        <end position="372"/>
    </location>
</feature>
<evidence type="ECO:0000313" key="10">
    <source>
        <dbReference type="Proteomes" id="UP000461585"/>
    </source>
</evidence>
<sequence>MECYLDHAATTWVDPEVLEAMGPLLAEVYGNPSSLHRKGHEAERIVETAREGIAQALKASAREIYFTSGGTESNNLAILGIARAYRRQGNHIITTAVEHPSVLGPAQALEEEGFTVTKVPVDRDGRLDLEAFEAAITPQTVLASAMHVNNETGVIHPVAQMGKILKGMNPKAFFHVDGVQSLGKIPLSLKQAGVDALSGSGHKVGAPKGVGFLYLRQGVRVKPLAYGGSQQRSVRPGTEPVPGIWALHMALGKRLDPKNMKRSEAHAAALKKLVWEGLNARLGGLSLNGLPLEHPLSCPYILNFASPDVKSEVVLHALEARGIYVSTGAACASNKANKSGTLEAMGRTAMEADRALRISFSPASTVEEAEHFVDILSEILPELGKFVKK</sequence>
<evidence type="ECO:0000256" key="3">
    <source>
        <dbReference type="ARBA" id="ARBA00022723"/>
    </source>
</evidence>
<keyword evidence="5" id="KW-0408">Iron</keyword>
<keyword evidence="4" id="KW-0663">Pyridoxal phosphate</keyword>
<dbReference type="InterPro" id="IPR016454">
    <property type="entry name" value="Cysteine_dSase"/>
</dbReference>
<dbReference type="Pfam" id="PF00266">
    <property type="entry name" value="Aminotran_5"/>
    <property type="match status" value="1"/>
</dbReference>
<dbReference type="RefSeq" id="WP_162370942.1">
    <property type="nucleotide sequence ID" value="NZ_JAAEEH010000031.1"/>
</dbReference>
<evidence type="ECO:0000256" key="4">
    <source>
        <dbReference type="ARBA" id="ARBA00022898"/>
    </source>
</evidence>
<comment type="caution">
    <text evidence="9">The sequence shown here is derived from an EMBL/GenBank/DDBJ whole genome shotgun (WGS) entry which is preliminary data.</text>
</comment>
<dbReference type="Gene3D" id="3.90.1150.10">
    <property type="entry name" value="Aspartate Aminotransferase, domain 1"/>
    <property type="match status" value="1"/>
</dbReference>
<proteinExistence type="inferred from homology"/>
<dbReference type="EMBL" id="JAAEEH010000031">
    <property type="protein sequence ID" value="NDL68217.1"/>
    <property type="molecule type" value="Genomic_DNA"/>
</dbReference>
<dbReference type="GO" id="GO:0031071">
    <property type="term" value="F:cysteine desulfurase activity"/>
    <property type="evidence" value="ECO:0007669"/>
    <property type="project" value="UniProtKB-ARBA"/>
</dbReference>
<dbReference type="PROSITE" id="PS00595">
    <property type="entry name" value="AA_TRANSFER_CLASS_5"/>
    <property type="match status" value="1"/>
</dbReference>
<dbReference type="InterPro" id="IPR000192">
    <property type="entry name" value="Aminotrans_V_dom"/>
</dbReference>
<protein>
    <submittedName>
        <fullName evidence="9">Cysteine desulfurase</fullName>
    </submittedName>
</protein>
<dbReference type="GO" id="GO:0046872">
    <property type="term" value="F:metal ion binding"/>
    <property type="evidence" value="ECO:0007669"/>
    <property type="project" value="UniProtKB-KW"/>
</dbReference>
<evidence type="ECO:0000313" key="9">
    <source>
        <dbReference type="EMBL" id="NDL68217.1"/>
    </source>
</evidence>
<organism evidence="9 10">
    <name type="scientific">Anaerotalea alkaliphila</name>
    <dbReference type="NCBI Taxonomy" id="2662126"/>
    <lineage>
        <taxon>Bacteria</taxon>
        <taxon>Bacillati</taxon>
        <taxon>Bacillota</taxon>
        <taxon>Clostridia</taxon>
        <taxon>Eubacteriales</taxon>
        <taxon>Anaerotalea</taxon>
    </lineage>
</organism>
<dbReference type="PANTHER" id="PTHR11601:SF50">
    <property type="entry name" value="CYSTEINE DESULFURASE ISCS 2-RELATED"/>
    <property type="match status" value="1"/>
</dbReference>
<evidence type="ECO:0000256" key="2">
    <source>
        <dbReference type="ARBA" id="ARBA00006490"/>
    </source>
</evidence>
<dbReference type="Gene3D" id="3.40.640.10">
    <property type="entry name" value="Type I PLP-dependent aspartate aminotransferase-like (Major domain)"/>
    <property type="match status" value="1"/>
</dbReference>
<comment type="cofactor">
    <cofactor evidence="1 7">
        <name>pyridoxal 5'-phosphate</name>
        <dbReference type="ChEBI" id="CHEBI:597326"/>
    </cofactor>
</comment>
<evidence type="ECO:0000256" key="6">
    <source>
        <dbReference type="ARBA" id="ARBA00023014"/>
    </source>
</evidence>
<evidence type="ECO:0000256" key="7">
    <source>
        <dbReference type="RuleBase" id="RU004504"/>
    </source>
</evidence>
<dbReference type="PIRSF" id="PIRSF005572">
    <property type="entry name" value="NifS"/>
    <property type="match status" value="1"/>
</dbReference>
<gene>
    <name evidence="9" type="ORF">GXN74_10735</name>
</gene>
<dbReference type="InterPro" id="IPR015421">
    <property type="entry name" value="PyrdxlP-dep_Trfase_major"/>
</dbReference>
<dbReference type="Gene3D" id="1.10.260.50">
    <property type="match status" value="1"/>
</dbReference>
<evidence type="ECO:0000256" key="1">
    <source>
        <dbReference type="ARBA" id="ARBA00001933"/>
    </source>
</evidence>
<evidence type="ECO:0000256" key="5">
    <source>
        <dbReference type="ARBA" id="ARBA00023004"/>
    </source>
</evidence>
<evidence type="ECO:0000259" key="8">
    <source>
        <dbReference type="Pfam" id="PF00266"/>
    </source>
</evidence>
<accession>A0A7X5HX12</accession>
<dbReference type="InterPro" id="IPR015422">
    <property type="entry name" value="PyrdxlP-dep_Trfase_small"/>
</dbReference>
<dbReference type="GO" id="GO:0051536">
    <property type="term" value="F:iron-sulfur cluster binding"/>
    <property type="evidence" value="ECO:0007669"/>
    <property type="project" value="UniProtKB-KW"/>
</dbReference>
<comment type="similarity">
    <text evidence="2">Belongs to the class-V pyridoxal-phosphate-dependent aminotransferase family. NifS/IscS subfamily.</text>
</comment>
<dbReference type="Proteomes" id="UP000461585">
    <property type="component" value="Unassembled WGS sequence"/>
</dbReference>
<dbReference type="PANTHER" id="PTHR11601">
    <property type="entry name" value="CYSTEINE DESULFURYLASE FAMILY MEMBER"/>
    <property type="match status" value="1"/>
</dbReference>
<dbReference type="InterPro" id="IPR015424">
    <property type="entry name" value="PyrdxlP-dep_Trfase"/>
</dbReference>
<dbReference type="FunFam" id="3.40.640.10:FF:000084">
    <property type="entry name" value="IscS-like cysteine desulfurase"/>
    <property type="match status" value="1"/>
</dbReference>
<dbReference type="SUPFAM" id="SSF53383">
    <property type="entry name" value="PLP-dependent transferases"/>
    <property type="match status" value="1"/>
</dbReference>